<proteinExistence type="predicted"/>
<dbReference type="EMBL" id="DS989822">
    <property type="protein sequence ID" value="EFQ97863.1"/>
    <property type="molecule type" value="Genomic_DNA"/>
</dbReference>
<organism evidence="4">
    <name type="scientific">Arthroderma gypseum (strain ATCC MYA-4604 / CBS 118893)</name>
    <name type="common">Microsporum gypseum</name>
    <dbReference type="NCBI Taxonomy" id="535722"/>
    <lineage>
        <taxon>Eukaryota</taxon>
        <taxon>Fungi</taxon>
        <taxon>Dikarya</taxon>
        <taxon>Ascomycota</taxon>
        <taxon>Pezizomycotina</taxon>
        <taxon>Eurotiomycetes</taxon>
        <taxon>Eurotiomycetidae</taxon>
        <taxon>Onygenales</taxon>
        <taxon>Arthrodermataceae</taxon>
        <taxon>Nannizzia</taxon>
    </lineage>
</organism>
<name>E5R2I7_ARTGP</name>
<feature type="transmembrane region" description="Helical" evidence="2">
    <location>
        <begin position="77"/>
        <end position="95"/>
    </location>
</feature>
<dbReference type="HOGENOM" id="CLU_1815338_0_0_1"/>
<accession>E5R2I7</accession>
<keyword evidence="2" id="KW-0812">Transmembrane</keyword>
<protein>
    <submittedName>
        <fullName evidence="3">Uncharacterized protein</fullName>
    </submittedName>
</protein>
<keyword evidence="2" id="KW-0472">Membrane</keyword>
<keyword evidence="4" id="KW-1185">Reference proteome</keyword>
<feature type="region of interest" description="Disordered" evidence="1">
    <location>
        <begin position="13"/>
        <end position="44"/>
    </location>
</feature>
<dbReference type="GeneID" id="10032137"/>
<feature type="compositionally biased region" description="Basic and acidic residues" evidence="1">
    <location>
        <begin position="17"/>
        <end position="33"/>
    </location>
</feature>
<dbReference type="AlphaFoldDB" id="E5R2I7"/>
<dbReference type="RefSeq" id="XP_003176815.1">
    <property type="nucleotide sequence ID" value="XM_003176767.1"/>
</dbReference>
<gene>
    <name evidence="3" type="ORF">MGYG_08910</name>
</gene>
<evidence type="ECO:0000256" key="1">
    <source>
        <dbReference type="SAM" id="MobiDB-lite"/>
    </source>
</evidence>
<dbReference type="InParanoid" id="E5R2I7"/>
<sequence length="142" mass="16373">MPSCSWIRQRQALGLGGRREEEEERAKRWEFGSEKPGPGWRRSAASGQRCCSAYRQSSQRPATPSISAADRSFIGRWPLGFVFVFVFVFSTAQRLEADGGRRRSMDHGHFFFYQLVTKLVTERFRSSCSGLIQLVREARRYN</sequence>
<keyword evidence="2" id="KW-1133">Transmembrane helix</keyword>
<evidence type="ECO:0000313" key="4">
    <source>
        <dbReference type="Proteomes" id="UP000002669"/>
    </source>
</evidence>
<dbReference type="VEuPathDB" id="FungiDB:MGYG_08910"/>
<evidence type="ECO:0000256" key="2">
    <source>
        <dbReference type="SAM" id="Phobius"/>
    </source>
</evidence>
<dbReference type="Proteomes" id="UP000002669">
    <property type="component" value="Unassembled WGS sequence"/>
</dbReference>
<evidence type="ECO:0000313" key="3">
    <source>
        <dbReference type="EMBL" id="EFQ97863.1"/>
    </source>
</evidence>
<reference evidence="4" key="1">
    <citation type="journal article" date="2012" name="MBio">
        <title>Comparative genome analysis of Trichophyton rubrum and related dermatophytes reveals candidate genes involved in infection.</title>
        <authorList>
            <person name="Martinez D.A."/>
            <person name="Oliver B.G."/>
            <person name="Graeser Y."/>
            <person name="Goldberg J.M."/>
            <person name="Li W."/>
            <person name="Martinez-Rossi N.M."/>
            <person name="Monod M."/>
            <person name="Shelest E."/>
            <person name="Barton R.C."/>
            <person name="Birch E."/>
            <person name="Brakhage A.A."/>
            <person name="Chen Z."/>
            <person name="Gurr S.J."/>
            <person name="Heiman D."/>
            <person name="Heitman J."/>
            <person name="Kosti I."/>
            <person name="Rossi A."/>
            <person name="Saif S."/>
            <person name="Samalova M."/>
            <person name="Saunders C.W."/>
            <person name="Shea T."/>
            <person name="Summerbell R.C."/>
            <person name="Xu J."/>
            <person name="Young S."/>
            <person name="Zeng Q."/>
            <person name="Birren B.W."/>
            <person name="Cuomo C.A."/>
            <person name="White T.C."/>
        </authorList>
    </citation>
    <scope>NUCLEOTIDE SEQUENCE [LARGE SCALE GENOMIC DNA]</scope>
    <source>
        <strain evidence="4">ATCC MYA-4604 / CBS 118893</strain>
    </source>
</reference>